<reference evidence="5 6" key="1">
    <citation type="submission" date="2016-10" db="EMBL/GenBank/DDBJ databases">
        <authorList>
            <person name="de Groot N.N."/>
        </authorList>
    </citation>
    <scope>NUCLEOTIDE SEQUENCE [LARGE SCALE GENOMIC DNA]</scope>
    <source>
        <strain evidence="5 6">CGMCC 1.10331</strain>
    </source>
</reference>
<feature type="region of interest" description="Disordered" evidence="3">
    <location>
        <begin position="129"/>
        <end position="160"/>
    </location>
</feature>
<feature type="region of interest" description="Disordered" evidence="3">
    <location>
        <begin position="1"/>
        <end position="37"/>
    </location>
</feature>
<dbReference type="Gene3D" id="3.40.910.10">
    <property type="entry name" value="Deoxyhypusine synthase"/>
    <property type="match status" value="1"/>
</dbReference>
<feature type="compositionally biased region" description="Basic and acidic residues" evidence="3">
    <location>
        <begin position="25"/>
        <end position="35"/>
    </location>
</feature>
<evidence type="ECO:0000256" key="1">
    <source>
        <dbReference type="ARBA" id="ARBA00009892"/>
    </source>
</evidence>
<dbReference type="InterPro" id="IPR002773">
    <property type="entry name" value="Deoxyhypusine_synthase"/>
</dbReference>
<evidence type="ECO:0000313" key="5">
    <source>
        <dbReference type="EMBL" id="SEF83651.1"/>
    </source>
</evidence>
<evidence type="ECO:0000256" key="3">
    <source>
        <dbReference type="SAM" id="MobiDB-lite"/>
    </source>
</evidence>
<dbReference type="Proteomes" id="UP000236740">
    <property type="component" value="Unassembled WGS sequence"/>
</dbReference>
<evidence type="ECO:0000313" key="7">
    <source>
        <dbReference type="Proteomes" id="UP000296733"/>
    </source>
</evidence>
<sequence>MSDHSDESGAEGSESPSGSDEESHEPDREEFHESPIGHAQVRGGMTVGELATEYGKAGIGAASVDRAVDVYAEMLARDDVTNLFGLAGAMVPTGMRQIVVDLIRDGHIDALVTTGANLTHDAIEAIGGKHHHGRAEPHDPHPAAPGADPTGETAREHDERLRDEGVDRIYNVYLPQEHFALFESHLRENVFPAVERRVSIQEFTAELGRANAEQNRERDVAEDAGIAAAAYEHDVPIYCPAIQDSVLGIQAWIYSQTSEFGLDALGDMTHLSDLAFDAERAGAMVVGGGVPKNYVLQTMLTIPDAYDYAVQLTMDPDHTGGLSGATLDEARSWGKLEKSARNVTVVGDATVTLPLVVAAARERAETTDR</sequence>
<evidence type="ECO:0000313" key="4">
    <source>
        <dbReference type="EMBL" id="QCC46785.1"/>
    </source>
</evidence>
<dbReference type="AlphaFoldDB" id="A0A1H5VA53"/>
<dbReference type="GeneID" id="39857097"/>
<dbReference type="Proteomes" id="UP000296733">
    <property type="component" value="Chromosome"/>
</dbReference>
<dbReference type="EMBL" id="CP031311">
    <property type="protein sequence ID" value="QCC46785.1"/>
    <property type="molecule type" value="Genomic_DNA"/>
</dbReference>
<protein>
    <submittedName>
        <fullName evidence="5">Deoxyhypusine synthase</fullName>
        <ecNumber evidence="4">2.5.1.46</ecNumber>
    </submittedName>
</protein>
<dbReference type="InterPro" id="IPR029035">
    <property type="entry name" value="DHS-like_NAD/FAD-binding_dom"/>
</dbReference>
<organism evidence="5 6">
    <name type="scientific">Halobellus limi</name>
    <dbReference type="NCBI Taxonomy" id="699433"/>
    <lineage>
        <taxon>Archaea</taxon>
        <taxon>Methanobacteriati</taxon>
        <taxon>Methanobacteriota</taxon>
        <taxon>Stenosarchaea group</taxon>
        <taxon>Halobacteria</taxon>
        <taxon>Halobacteriales</taxon>
        <taxon>Haloferacaceae</taxon>
        <taxon>Halobellus</taxon>
    </lineage>
</organism>
<dbReference type="KEGG" id="hlm:DV707_03375"/>
<dbReference type="Pfam" id="PF01916">
    <property type="entry name" value="DS"/>
    <property type="match status" value="1"/>
</dbReference>
<dbReference type="PANTHER" id="PTHR11703">
    <property type="entry name" value="DEOXYHYPUSINE SYNTHASE"/>
    <property type="match status" value="1"/>
</dbReference>
<accession>A0A1H5VA53</accession>
<proteinExistence type="inferred from homology"/>
<name>A0A1H5VA53_9EURY</name>
<dbReference type="OrthoDB" id="17730at2157"/>
<dbReference type="EC" id="2.5.1.46" evidence="4"/>
<dbReference type="RefSeq" id="WP_103990616.1">
    <property type="nucleotide sequence ID" value="NZ_CP031311.1"/>
</dbReference>
<dbReference type="GO" id="GO:0034038">
    <property type="term" value="F:deoxyhypusine synthase activity"/>
    <property type="evidence" value="ECO:0007669"/>
    <property type="project" value="UniProtKB-EC"/>
</dbReference>
<reference evidence="4 7" key="2">
    <citation type="journal article" date="2019" name="Nat. Commun.">
        <title>A new type of DNA phosphorothioation-based antiviral system in archaea.</title>
        <authorList>
            <person name="Xiong L."/>
            <person name="Liu S."/>
            <person name="Chen S."/>
            <person name="Xiao Y."/>
            <person name="Zhu B."/>
            <person name="Gao Y."/>
            <person name="Zhang Y."/>
            <person name="Chen B."/>
            <person name="Luo J."/>
            <person name="Deng Z."/>
            <person name="Chen X."/>
            <person name="Wang L."/>
            <person name="Chen S."/>
        </authorList>
    </citation>
    <scope>NUCLEOTIDE SEQUENCE [LARGE SCALE GENOMIC DNA]</scope>
    <source>
        <strain evidence="4 7">CGMCC 1.10331</strain>
    </source>
</reference>
<dbReference type="InterPro" id="IPR036982">
    <property type="entry name" value="Deoxyhypusine_synthase_sf"/>
</dbReference>
<dbReference type="EMBL" id="FNVN01000001">
    <property type="protein sequence ID" value="SEF83651.1"/>
    <property type="molecule type" value="Genomic_DNA"/>
</dbReference>
<gene>
    <name evidence="4" type="ORF">DV707_03375</name>
    <name evidence="5" type="ORF">SAMN04488133_0882</name>
</gene>
<keyword evidence="6" id="KW-1185">Reference proteome</keyword>
<dbReference type="PANTHER" id="PTHR11703:SF2">
    <property type="entry name" value="DEOXYHYPUSINE SYNTHASE-LIKE PROTEIN"/>
    <property type="match status" value="1"/>
</dbReference>
<dbReference type="NCBIfam" id="NF002630">
    <property type="entry name" value="PRK02301.1"/>
    <property type="match status" value="1"/>
</dbReference>
<evidence type="ECO:0000256" key="2">
    <source>
        <dbReference type="ARBA" id="ARBA00022679"/>
    </source>
</evidence>
<comment type="similarity">
    <text evidence="1">Belongs to the deoxyhypusine synthase family.</text>
</comment>
<evidence type="ECO:0000313" key="6">
    <source>
        <dbReference type="Proteomes" id="UP000236740"/>
    </source>
</evidence>
<dbReference type="SUPFAM" id="SSF52467">
    <property type="entry name" value="DHS-like NAD/FAD-binding domain"/>
    <property type="match status" value="1"/>
</dbReference>
<dbReference type="GO" id="GO:0005737">
    <property type="term" value="C:cytoplasm"/>
    <property type="evidence" value="ECO:0007669"/>
    <property type="project" value="TreeGrafter"/>
</dbReference>
<keyword evidence="2 4" id="KW-0808">Transferase</keyword>